<keyword evidence="1" id="KW-0472">Membrane</keyword>
<comment type="caution">
    <text evidence="2">The sequence shown here is derived from an EMBL/GenBank/DDBJ whole genome shotgun (WGS) entry which is preliminary data.</text>
</comment>
<reference evidence="2" key="1">
    <citation type="journal article" date="2014" name="Int. J. Syst. Evol. Microbiol.">
        <title>Complete genome sequence of Corynebacterium casei LMG S-19264T (=DSM 44701T), isolated from a smear-ripened cheese.</title>
        <authorList>
            <consortium name="US DOE Joint Genome Institute (JGI-PGF)"/>
            <person name="Walter F."/>
            <person name="Albersmeier A."/>
            <person name="Kalinowski J."/>
            <person name="Ruckert C."/>
        </authorList>
    </citation>
    <scope>NUCLEOTIDE SEQUENCE</scope>
    <source>
        <strain evidence="2">JCM 4633</strain>
    </source>
</reference>
<evidence type="ECO:0008006" key="4">
    <source>
        <dbReference type="Google" id="ProtNLM"/>
    </source>
</evidence>
<keyword evidence="1" id="KW-0812">Transmembrane</keyword>
<evidence type="ECO:0000313" key="2">
    <source>
        <dbReference type="EMBL" id="GHC65524.1"/>
    </source>
</evidence>
<evidence type="ECO:0000313" key="3">
    <source>
        <dbReference type="Proteomes" id="UP000646244"/>
    </source>
</evidence>
<dbReference type="AlphaFoldDB" id="A0A918TY61"/>
<accession>A0A918TY61</accession>
<reference evidence="2" key="2">
    <citation type="submission" date="2020-09" db="EMBL/GenBank/DDBJ databases">
        <authorList>
            <person name="Sun Q."/>
            <person name="Ohkuma M."/>
        </authorList>
    </citation>
    <scope>NUCLEOTIDE SEQUENCE</scope>
    <source>
        <strain evidence="2">JCM 4633</strain>
    </source>
</reference>
<sequence>MGMAALGLAVMAVLASLTVIGIPFAILIGLAAAICGLIGRGRVKRGETDEGGPALAGLIVGTTVAVVCLGLTAWFVNGLSHLHDRPEDLVSKGAKYGGTPLAAGQTARYRDGLRVTVGKARRVPNLPGDVALGKDELTYEFAVTYVNDQKKSVRLASNGIDMEQKVLPGNLTPAGPMSPTFDRKNPWFPDDLAPHQKVTVKLHVNVPPGSTDLDFTCSPTDYRDDAHWVLSLR</sequence>
<keyword evidence="1" id="KW-1133">Transmembrane helix</keyword>
<protein>
    <recommendedName>
        <fullName evidence="4">DUF4190 domain-containing protein</fullName>
    </recommendedName>
</protein>
<dbReference type="Proteomes" id="UP000646244">
    <property type="component" value="Unassembled WGS sequence"/>
</dbReference>
<dbReference type="EMBL" id="BMVB01000020">
    <property type="protein sequence ID" value="GHC65524.1"/>
    <property type="molecule type" value="Genomic_DNA"/>
</dbReference>
<feature type="transmembrane region" description="Helical" evidence="1">
    <location>
        <begin position="51"/>
        <end position="76"/>
    </location>
</feature>
<proteinExistence type="predicted"/>
<feature type="transmembrane region" description="Helical" evidence="1">
    <location>
        <begin position="6"/>
        <end position="39"/>
    </location>
</feature>
<evidence type="ECO:0000256" key="1">
    <source>
        <dbReference type="SAM" id="Phobius"/>
    </source>
</evidence>
<name>A0A918TY61_STRCJ</name>
<organism evidence="2 3">
    <name type="scientific">Streptomyces cinnamoneus</name>
    <name type="common">Streptoverticillium cinnamoneum</name>
    <dbReference type="NCBI Taxonomy" id="53446"/>
    <lineage>
        <taxon>Bacteria</taxon>
        <taxon>Bacillati</taxon>
        <taxon>Actinomycetota</taxon>
        <taxon>Actinomycetes</taxon>
        <taxon>Kitasatosporales</taxon>
        <taxon>Streptomycetaceae</taxon>
        <taxon>Streptomyces</taxon>
        <taxon>Streptomyces cinnamoneus group</taxon>
    </lineage>
</organism>
<gene>
    <name evidence="2" type="ORF">GCM10010507_48950</name>
</gene>